<feature type="active site" description="Charge relay system" evidence="6">
    <location>
        <position position="267"/>
    </location>
</feature>
<dbReference type="GO" id="GO:0046294">
    <property type="term" value="P:formaldehyde catabolic process"/>
    <property type="evidence" value="ECO:0007669"/>
    <property type="project" value="InterPro"/>
</dbReference>
<dbReference type="InterPro" id="IPR000801">
    <property type="entry name" value="Esterase-like"/>
</dbReference>
<dbReference type="EC" id="3.1.2.12" evidence="5 7"/>
<evidence type="ECO:0000256" key="2">
    <source>
        <dbReference type="ARBA" id="ARBA00022487"/>
    </source>
</evidence>
<dbReference type="AlphaFoldDB" id="A0A520MDS0"/>
<dbReference type="GO" id="GO:0018738">
    <property type="term" value="F:S-formylglutathione hydrolase activity"/>
    <property type="evidence" value="ECO:0007669"/>
    <property type="project" value="UniProtKB-UniRule"/>
</dbReference>
<dbReference type="FunFam" id="3.40.50.1820:FF:000002">
    <property type="entry name" value="S-formylglutathione hydrolase"/>
    <property type="match status" value="1"/>
</dbReference>
<organism evidence="8 9">
    <name type="scientific">SAR92 clade bacterium</name>
    <dbReference type="NCBI Taxonomy" id="2315479"/>
    <lineage>
        <taxon>Bacteria</taxon>
        <taxon>Pseudomonadati</taxon>
        <taxon>Pseudomonadota</taxon>
        <taxon>Gammaproteobacteria</taxon>
        <taxon>Cellvibrionales</taxon>
        <taxon>Porticoccaceae</taxon>
        <taxon>SAR92 clade</taxon>
    </lineage>
</organism>
<evidence type="ECO:0000313" key="8">
    <source>
        <dbReference type="EMBL" id="RZO19331.1"/>
    </source>
</evidence>
<keyword evidence="2 7" id="KW-0719">Serine esterase</keyword>
<dbReference type="PANTHER" id="PTHR10061:SF1">
    <property type="entry name" value="S-FORMYLGLUTATHIONE HYDROLASE YEIG"/>
    <property type="match status" value="1"/>
</dbReference>
<evidence type="ECO:0000256" key="5">
    <source>
        <dbReference type="NCBIfam" id="TIGR02821"/>
    </source>
</evidence>
<feature type="active site" description="Charge relay system" evidence="6">
    <location>
        <position position="153"/>
    </location>
</feature>
<evidence type="ECO:0000256" key="3">
    <source>
        <dbReference type="ARBA" id="ARBA00022801"/>
    </source>
</evidence>
<dbReference type="Pfam" id="PF00756">
    <property type="entry name" value="Esterase"/>
    <property type="match status" value="1"/>
</dbReference>
<dbReference type="Proteomes" id="UP000315889">
    <property type="component" value="Unassembled WGS sequence"/>
</dbReference>
<reference evidence="8 9" key="1">
    <citation type="submission" date="2019-02" db="EMBL/GenBank/DDBJ databases">
        <title>Prokaryotic population dynamics and viral predation in marine succession experiment using metagenomics: the confinement effect.</title>
        <authorList>
            <person name="Haro-Moreno J.M."/>
            <person name="Rodriguez-Valera F."/>
            <person name="Lopez-Perez M."/>
        </authorList>
    </citation>
    <scope>NUCLEOTIDE SEQUENCE [LARGE SCALE GENOMIC DNA]</scope>
    <source>
        <strain evidence="8">MED-G170</strain>
    </source>
</reference>
<comment type="function">
    <text evidence="7">Serine hydrolase involved in the detoxification of formaldehyde.</text>
</comment>
<sequence length="288" mass="31887">MSDSLLEEIGSNLSFGGQQLRYRHHSNILNCDMTFSIYLPPQAKQAPVPVLYWLSGLTCSDENFVTKAGAQQHAAEYGIAIVCPDTSPRGEGVPDDEESAYDFGLGAGFYINATEQPWATHYQMYDYVVEELPALINAEFPVDGSKVAISGHSMGGHGALTVALKNPERYCSVSAFSPICSPINCPWGQKALSKYIGDESQGHWNNQDTVELVKTADDQLKQSMPVLVDQGDADNFLAEQLNTQLLIDTAEQEGFPMQIRFQSGYDHSYFFIASLIGEHIRFHSNYLR</sequence>
<dbReference type="EMBL" id="SHBP01000013">
    <property type="protein sequence ID" value="RZO19331.1"/>
    <property type="molecule type" value="Genomic_DNA"/>
</dbReference>
<proteinExistence type="inferred from homology"/>
<dbReference type="InterPro" id="IPR029058">
    <property type="entry name" value="AB_hydrolase_fold"/>
</dbReference>
<comment type="caution">
    <text evidence="8">The sequence shown here is derived from an EMBL/GenBank/DDBJ whole genome shotgun (WGS) entry which is preliminary data.</text>
</comment>
<dbReference type="PANTHER" id="PTHR10061">
    <property type="entry name" value="S-FORMYLGLUTATHIONE HYDROLASE"/>
    <property type="match status" value="1"/>
</dbReference>
<feature type="active site" description="Charge relay system" evidence="6">
    <location>
        <position position="234"/>
    </location>
</feature>
<evidence type="ECO:0000256" key="4">
    <source>
        <dbReference type="ARBA" id="ARBA00047590"/>
    </source>
</evidence>
<comment type="similarity">
    <text evidence="1 7">Belongs to the esterase D family.</text>
</comment>
<evidence type="ECO:0000256" key="7">
    <source>
        <dbReference type="RuleBase" id="RU363068"/>
    </source>
</evidence>
<gene>
    <name evidence="8" type="primary">fghA</name>
    <name evidence="8" type="ORF">EVB03_08120</name>
</gene>
<protein>
    <recommendedName>
        <fullName evidence="5 7">S-formylglutathione hydrolase</fullName>
        <ecNumber evidence="5 7">3.1.2.12</ecNumber>
    </recommendedName>
</protein>
<name>A0A520MDS0_9GAMM</name>
<evidence type="ECO:0000256" key="1">
    <source>
        <dbReference type="ARBA" id="ARBA00005622"/>
    </source>
</evidence>
<keyword evidence="3 7" id="KW-0378">Hydrolase</keyword>
<dbReference type="InterPro" id="IPR014186">
    <property type="entry name" value="S-formylglutathione_hydrol"/>
</dbReference>
<dbReference type="GO" id="GO:0052689">
    <property type="term" value="F:carboxylic ester hydrolase activity"/>
    <property type="evidence" value="ECO:0007669"/>
    <property type="project" value="UniProtKB-KW"/>
</dbReference>
<dbReference type="NCBIfam" id="TIGR02821">
    <property type="entry name" value="fghA_ester_D"/>
    <property type="match status" value="1"/>
</dbReference>
<dbReference type="SUPFAM" id="SSF53474">
    <property type="entry name" value="alpha/beta-Hydrolases"/>
    <property type="match status" value="1"/>
</dbReference>
<comment type="catalytic activity">
    <reaction evidence="4 7">
        <text>S-formylglutathione + H2O = formate + glutathione + H(+)</text>
        <dbReference type="Rhea" id="RHEA:14961"/>
        <dbReference type="ChEBI" id="CHEBI:15377"/>
        <dbReference type="ChEBI" id="CHEBI:15378"/>
        <dbReference type="ChEBI" id="CHEBI:15740"/>
        <dbReference type="ChEBI" id="CHEBI:57688"/>
        <dbReference type="ChEBI" id="CHEBI:57925"/>
        <dbReference type="EC" id="3.1.2.12"/>
    </reaction>
</comment>
<evidence type="ECO:0000313" key="9">
    <source>
        <dbReference type="Proteomes" id="UP000315889"/>
    </source>
</evidence>
<accession>A0A520MDS0</accession>
<dbReference type="GO" id="GO:0005829">
    <property type="term" value="C:cytosol"/>
    <property type="evidence" value="ECO:0007669"/>
    <property type="project" value="TreeGrafter"/>
</dbReference>
<evidence type="ECO:0000256" key="6">
    <source>
        <dbReference type="PIRSR" id="PIRSR614186-1"/>
    </source>
</evidence>
<dbReference type="Gene3D" id="3.40.50.1820">
    <property type="entry name" value="alpha/beta hydrolase"/>
    <property type="match status" value="1"/>
</dbReference>